<gene>
    <name evidence="5" type="ORF">SAMN04488111_2925</name>
</gene>
<dbReference type="EMBL" id="FZNX01000005">
    <property type="protein sequence ID" value="SNR76007.1"/>
    <property type="molecule type" value="Genomic_DNA"/>
</dbReference>
<dbReference type="PANTHER" id="PTHR22916:SF51">
    <property type="entry name" value="GLYCOSYLTRANSFERASE EPSH-RELATED"/>
    <property type="match status" value="1"/>
</dbReference>
<keyword evidence="3" id="KW-0472">Membrane</keyword>
<dbReference type="CDD" id="cd00761">
    <property type="entry name" value="Glyco_tranf_GTA_type"/>
    <property type="match status" value="1"/>
</dbReference>
<dbReference type="OrthoDB" id="396512at2"/>
<dbReference type="InterPro" id="IPR029044">
    <property type="entry name" value="Nucleotide-diphossugar_trans"/>
</dbReference>
<keyword evidence="3" id="KW-1133">Transmembrane helix</keyword>
<evidence type="ECO:0000313" key="5">
    <source>
        <dbReference type="EMBL" id="SNR76007.1"/>
    </source>
</evidence>
<accession>A0A238YY55</accession>
<keyword evidence="2 5" id="KW-0808">Transferase</keyword>
<evidence type="ECO:0000313" key="6">
    <source>
        <dbReference type="Proteomes" id="UP000198412"/>
    </source>
</evidence>
<dbReference type="AlphaFoldDB" id="A0A238YY55"/>
<name>A0A238YY55_9FLAO</name>
<sequence>MLLSIVIPVYNVEKYLQQCIDSVLAQNYTDFQIILVNDGSTDGSGKLCDDYAKNENRIEVIHQSNKGLSEARNNGLKIARGDYIWFIDSDDWIVKNAINTVVEELKKEKVEMLGFSMIDFKESSQQFSEPFLLKDIETTNGNNFIKKNEMFYAPVCSYIYQSSFIKKYQFVFKENIIHEDEYFNLICFSKVKKIKKIAKTLYYYRRRDNSVSSSKISIIKINSTIELVKISIRLRNSELDYSFIENQIFNYICSLFGYLNKVNLPIKQKYRIIKEVKLLVAQQAKLKNDSNFILMEKYIYNVNIISFYFYINYFRLLRYYIEAFIKKITKSL</sequence>
<keyword evidence="1" id="KW-0328">Glycosyltransferase</keyword>
<evidence type="ECO:0000259" key="4">
    <source>
        <dbReference type="Pfam" id="PF00535"/>
    </source>
</evidence>
<reference evidence="6" key="1">
    <citation type="submission" date="2017-06" db="EMBL/GenBank/DDBJ databases">
        <authorList>
            <person name="Varghese N."/>
            <person name="Submissions S."/>
        </authorList>
    </citation>
    <scope>NUCLEOTIDE SEQUENCE [LARGE SCALE GENOMIC DNA]</scope>
    <source>
        <strain evidence="6">DSM 27993</strain>
    </source>
</reference>
<dbReference type="SUPFAM" id="SSF53448">
    <property type="entry name" value="Nucleotide-diphospho-sugar transferases"/>
    <property type="match status" value="1"/>
</dbReference>
<dbReference type="Pfam" id="PF00535">
    <property type="entry name" value="Glycos_transf_2"/>
    <property type="match status" value="1"/>
</dbReference>
<dbReference type="Gene3D" id="3.90.550.10">
    <property type="entry name" value="Spore Coat Polysaccharide Biosynthesis Protein SpsA, Chain A"/>
    <property type="match status" value="1"/>
</dbReference>
<evidence type="ECO:0000256" key="3">
    <source>
        <dbReference type="SAM" id="Phobius"/>
    </source>
</evidence>
<evidence type="ECO:0000256" key="1">
    <source>
        <dbReference type="ARBA" id="ARBA00022676"/>
    </source>
</evidence>
<dbReference type="PANTHER" id="PTHR22916">
    <property type="entry name" value="GLYCOSYLTRANSFERASE"/>
    <property type="match status" value="1"/>
</dbReference>
<keyword evidence="3" id="KW-0812">Transmembrane</keyword>
<dbReference type="Proteomes" id="UP000198412">
    <property type="component" value="Unassembled WGS sequence"/>
</dbReference>
<feature type="domain" description="Glycosyltransferase 2-like" evidence="4">
    <location>
        <begin position="4"/>
        <end position="164"/>
    </location>
</feature>
<evidence type="ECO:0000256" key="2">
    <source>
        <dbReference type="ARBA" id="ARBA00022679"/>
    </source>
</evidence>
<dbReference type="InterPro" id="IPR001173">
    <property type="entry name" value="Glyco_trans_2-like"/>
</dbReference>
<keyword evidence="6" id="KW-1185">Reference proteome</keyword>
<protein>
    <submittedName>
        <fullName evidence="5">Glycosyltransferase involved in cell wall bisynthesis</fullName>
    </submittedName>
</protein>
<organism evidence="5 6">
    <name type="scientific">Lutibacter flavus</name>
    <dbReference type="NCBI Taxonomy" id="691689"/>
    <lineage>
        <taxon>Bacteria</taxon>
        <taxon>Pseudomonadati</taxon>
        <taxon>Bacteroidota</taxon>
        <taxon>Flavobacteriia</taxon>
        <taxon>Flavobacteriales</taxon>
        <taxon>Flavobacteriaceae</taxon>
        <taxon>Lutibacter</taxon>
    </lineage>
</organism>
<dbReference type="RefSeq" id="WP_089379190.1">
    <property type="nucleotide sequence ID" value="NZ_FZNX01000005.1"/>
</dbReference>
<proteinExistence type="predicted"/>
<dbReference type="GO" id="GO:0016758">
    <property type="term" value="F:hexosyltransferase activity"/>
    <property type="evidence" value="ECO:0007669"/>
    <property type="project" value="UniProtKB-ARBA"/>
</dbReference>
<feature type="transmembrane region" description="Helical" evidence="3">
    <location>
        <begin position="298"/>
        <end position="317"/>
    </location>
</feature>